<reference evidence="7 8" key="1">
    <citation type="submission" date="2024-04" db="EMBL/GenBank/DDBJ databases">
        <title>The reference genome of an endangered Asteraceae, Deinandra increscens subsp. villosa, native to the Central Coast of California.</title>
        <authorList>
            <person name="Guilliams M."/>
            <person name="Hasenstab-Lehman K."/>
            <person name="Meyer R."/>
            <person name="Mcevoy S."/>
        </authorList>
    </citation>
    <scope>NUCLEOTIDE SEQUENCE [LARGE SCALE GENOMIC DNA]</scope>
    <source>
        <tissue evidence="7">Leaf</tissue>
    </source>
</reference>
<dbReference type="EMBL" id="JBCNJP010000019">
    <property type="protein sequence ID" value="KAK9060962.1"/>
    <property type="molecule type" value="Genomic_DNA"/>
</dbReference>
<keyword evidence="2 5" id="KW-0812">Transmembrane</keyword>
<evidence type="ECO:0000313" key="7">
    <source>
        <dbReference type="EMBL" id="KAK9060962.1"/>
    </source>
</evidence>
<feature type="transmembrane region" description="Helical" evidence="5">
    <location>
        <begin position="108"/>
        <end position="128"/>
    </location>
</feature>
<evidence type="ECO:0000256" key="5">
    <source>
        <dbReference type="SAM" id="Phobius"/>
    </source>
</evidence>
<evidence type="ECO:0000256" key="4">
    <source>
        <dbReference type="ARBA" id="ARBA00023136"/>
    </source>
</evidence>
<dbReference type="Proteomes" id="UP001408789">
    <property type="component" value="Unassembled WGS sequence"/>
</dbReference>
<dbReference type="AlphaFoldDB" id="A0AAP0CVH2"/>
<feature type="domain" description="PIG-P" evidence="6">
    <location>
        <begin position="73"/>
        <end position="180"/>
    </location>
</feature>
<evidence type="ECO:0000259" key="6">
    <source>
        <dbReference type="Pfam" id="PF08510"/>
    </source>
</evidence>
<protein>
    <recommendedName>
        <fullName evidence="6">PIG-P domain-containing protein</fullName>
    </recommendedName>
</protein>
<evidence type="ECO:0000256" key="1">
    <source>
        <dbReference type="ARBA" id="ARBA00004141"/>
    </source>
</evidence>
<dbReference type="PANTHER" id="PTHR47681">
    <property type="entry name" value="PHOSPHATIDYLINOSITOL N-ACETYLGLUCOSAMINYLTRANSFERASE SUBUNIT P-RELATED"/>
    <property type="match status" value="1"/>
</dbReference>
<evidence type="ECO:0000313" key="8">
    <source>
        <dbReference type="Proteomes" id="UP001408789"/>
    </source>
</evidence>
<dbReference type="Pfam" id="PF08510">
    <property type="entry name" value="PIG-P"/>
    <property type="match status" value="1"/>
</dbReference>
<gene>
    <name evidence="7" type="ORF">SSX86_018142</name>
</gene>
<dbReference type="PANTHER" id="PTHR47681:SF3">
    <property type="entry name" value="PHOSPHATIDYLINOSITOL N-ACETYLGLUCOSAMINYLTRANSFERASE SUBUNIT P-RELATED"/>
    <property type="match status" value="1"/>
</dbReference>
<sequence length="184" mass="20773">MEDHLSFNSPRRTLSYSRNRGATFSVFEANNKDSGVGVSGDHGPNPSEVYGFVGAISTVVATAYLTRTILILFFFVILTGIFMVWAYIPDPWLHSIGIFYYPSKYWALALPSYAMVTLATMFLFYIGLSFMATPPPTSLNSIYDENSKDLVCFDPALEEDDRPIEPYSDIGIDQINELMFKEWI</sequence>
<comment type="caution">
    <text evidence="7">The sequence shown here is derived from an EMBL/GenBank/DDBJ whole genome shotgun (WGS) entry which is preliminary data.</text>
</comment>
<evidence type="ECO:0000256" key="3">
    <source>
        <dbReference type="ARBA" id="ARBA00022989"/>
    </source>
</evidence>
<proteinExistence type="predicted"/>
<dbReference type="InterPro" id="IPR013717">
    <property type="entry name" value="PIG-P"/>
</dbReference>
<keyword evidence="3 5" id="KW-1133">Transmembrane helix</keyword>
<accession>A0AAP0CVH2</accession>
<name>A0AAP0CVH2_9ASTR</name>
<organism evidence="7 8">
    <name type="scientific">Deinandra increscens subsp. villosa</name>
    <dbReference type="NCBI Taxonomy" id="3103831"/>
    <lineage>
        <taxon>Eukaryota</taxon>
        <taxon>Viridiplantae</taxon>
        <taxon>Streptophyta</taxon>
        <taxon>Embryophyta</taxon>
        <taxon>Tracheophyta</taxon>
        <taxon>Spermatophyta</taxon>
        <taxon>Magnoliopsida</taxon>
        <taxon>eudicotyledons</taxon>
        <taxon>Gunneridae</taxon>
        <taxon>Pentapetalae</taxon>
        <taxon>asterids</taxon>
        <taxon>campanulids</taxon>
        <taxon>Asterales</taxon>
        <taxon>Asteraceae</taxon>
        <taxon>Asteroideae</taxon>
        <taxon>Heliantheae alliance</taxon>
        <taxon>Madieae</taxon>
        <taxon>Madiinae</taxon>
        <taxon>Deinandra</taxon>
    </lineage>
</organism>
<feature type="transmembrane region" description="Helical" evidence="5">
    <location>
        <begin position="70"/>
        <end position="88"/>
    </location>
</feature>
<dbReference type="GO" id="GO:0016020">
    <property type="term" value="C:membrane"/>
    <property type="evidence" value="ECO:0007669"/>
    <property type="project" value="UniProtKB-SubCell"/>
</dbReference>
<keyword evidence="8" id="KW-1185">Reference proteome</keyword>
<keyword evidence="4 5" id="KW-0472">Membrane</keyword>
<evidence type="ECO:0000256" key="2">
    <source>
        <dbReference type="ARBA" id="ARBA00022692"/>
    </source>
</evidence>
<comment type="subcellular location">
    <subcellularLocation>
        <location evidence="1">Membrane</location>
        <topology evidence="1">Multi-pass membrane protein</topology>
    </subcellularLocation>
</comment>